<feature type="domain" description="USP" evidence="7">
    <location>
        <begin position="342"/>
        <end position="691"/>
    </location>
</feature>
<keyword evidence="5 8" id="KW-0378">Hydrolase</keyword>
<comment type="similarity">
    <text evidence="2">Belongs to the peptidase C19 family.</text>
</comment>
<protein>
    <recommendedName>
        <fullName evidence="3">ubiquitinyl hydrolase 1</fullName>
        <ecNumber evidence="3">3.4.19.12</ecNumber>
    </recommendedName>
</protein>
<keyword evidence="9" id="KW-1185">Reference proteome</keyword>
<evidence type="ECO:0000259" key="7">
    <source>
        <dbReference type="PROSITE" id="PS50235"/>
    </source>
</evidence>
<evidence type="ECO:0000313" key="9">
    <source>
        <dbReference type="Proteomes" id="UP000008909"/>
    </source>
</evidence>
<dbReference type="PANTHER" id="PTHR24006">
    <property type="entry name" value="UBIQUITIN CARBOXYL-TERMINAL HYDROLASE"/>
    <property type="match status" value="1"/>
</dbReference>
<evidence type="ECO:0000256" key="1">
    <source>
        <dbReference type="ARBA" id="ARBA00000707"/>
    </source>
</evidence>
<evidence type="ECO:0000256" key="2">
    <source>
        <dbReference type="ARBA" id="ARBA00009085"/>
    </source>
</evidence>
<dbReference type="SUPFAM" id="SSF54001">
    <property type="entry name" value="Cysteine proteinases"/>
    <property type="match status" value="1"/>
</dbReference>
<dbReference type="GO" id="GO:0016579">
    <property type="term" value="P:protein deubiquitination"/>
    <property type="evidence" value="ECO:0007669"/>
    <property type="project" value="InterPro"/>
</dbReference>
<dbReference type="GO" id="GO:0005829">
    <property type="term" value="C:cytosol"/>
    <property type="evidence" value="ECO:0007669"/>
    <property type="project" value="TreeGrafter"/>
</dbReference>
<dbReference type="EC" id="3.4.19.12" evidence="3"/>
<dbReference type="PROSITE" id="PS50235">
    <property type="entry name" value="USP_3"/>
    <property type="match status" value="1"/>
</dbReference>
<dbReference type="GO" id="GO:0006508">
    <property type="term" value="P:proteolysis"/>
    <property type="evidence" value="ECO:0007669"/>
    <property type="project" value="UniProtKB-KW"/>
</dbReference>
<dbReference type="InterPro" id="IPR050164">
    <property type="entry name" value="Peptidase_C19"/>
</dbReference>
<dbReference type="EMBL" id="DF144321">
    <property type="protein sequence ID" value="GAA56635.1"/>
    <property type="molecule type" value="Genomic_DNA"/>
</dbReference>
<comment type="catalytic activity">
    <reaction evidence="1">
        <text>Thiol-dependent hydrolysis of ester, thioester, amide, peptide and isopeptide bonds formed by the C-terminal Gly of ubiquitin (a 76-residue protein attached to proteins as an intracellular targeting signal).</text>
        <dbReference type="EC" id="3.4.19.12"/>
    </reaction>
</comment>
<dbReference type="PROSITE" id="PS00973">
    <property type="entry name" value="USP_2"/>
    <property type="match status" value="1"/>
</dbReference>
<feature type="compositionally biased region" description="Basic and acidic residues" evidence="6">
    <location>
        <begin position="484"/>
        <end position="497"/>
    </location>
</feature>
<keyword evidence="4" id="KW-0645">Protease</keyword>
<proteinExistence type="inferred from homology"/>
<name>G7YUK5_CLOSI</name>
<gene>
    <name evidence="8" type="ORF">CLF_111272</name>
</gene>
<sequence>MEHELSPFRAIQPIACLLNPDATCDRATQEKASILHNAIAVEICQRIECRRQVLIFNASDRIPHTKTAILTACGMLDTTCTARRLRKSKPSMFCPIIIQFRDENGAFSLLISQALLSPTEEFRAIKAKAALTRMQRQLTMKVLPTSHNSVTDSCRIGPSSTQQSTRIRTFDVTQSQMPHAPTSSSNLASRITVDILASTYDGIPTVPDDAEAAVVTTPTLYPESAPRSGALLRTSATHVINKAINPTISTIPVPLSPLYEQVCFVTETRLPVETSDSVVSIPGCNIHRCDRRNSKGGGRAIYSKSELRETPIDDSSLEGSPEVIWISIEQTKQPVLIWQRVRGIKTSCGGRLLYCPSEVINIGEASPSLQKFIPVSPHTFNFPNPLPLCELIPEPLCPTPQQRHQLTKSHKKETLLSCLADLFHAITTQKKSVGQIAPKKFISRLKRENGAFDNYLQQDAHEFLIYILNEISDILQAEQQADQQLRKAERPDNDKNPDNVSADRSQNWIQDIFQGCLTNETRCLTCENVRTKDEDFLDLSVDIAQNCSIVYCLKFFSDTEMMQSENKYYCEFCRCKQEAQKCMRVKKPPLILALHLKRFKYSEEVNSFTKLSCRVVFPTELRLPNTSGGAADQNWLYKLIAVVVHSGSGPNRGHYVTLVKSHGLWLLFDDEVVDKHHKLRSHGVPVCYLKRTSGYNASGRFRLQGRRSVKAVDTGANTGSKFLLEGPPKRRIYIPIPTNRWRLVGVRHKLNSAFRRFTSQYNCDDSIQSEEISSRRATIVRRVFHNRNLAVLLKLRRLIGRTGQCLSERIAEHAVRPKNRADEYRSIH</sequence>
<dbReference type="CDD" id="cd02663">
    <property type="entry name" value="Peptidase_C19G"/>
    <property type="match status" value="1"/>
</dbReference>
<dbReference type="InterPro" id="IPR028889">
    <property type="entry name" value="USP"/>
</dbReference>
<evidence type="ECO:0000256" key="3">
    <source>
        <dbReference type="ARBA" id="ARBA00012759"/>
    </source>
</evidence>
<evidence type="ECO:0000256" key="4">
    <source>
        <dbReference type="ARBA" id="ARBA00022670"/>
    </source>
</evidence>
<dbReference type="GO" id="GO:0005634">
    <property type="term" value="C:nucleus"/>
    <property type="evidence" value="ECO:0007669"/>
    <property type="project" value="TreeGrafter"/>
</dbReference>
<organism evidence="8 9">
    <name type="scientific">Clonorchis sinensis</name>
    <name type="common">Chinese liver fluke</name>
    <dbReference type="NCBI Taxonomy" id="79923"/>
    <lineage>
        <taxon>Eukaryota</taxon>
        <taxon>Metazoa</taxon>
        <taxon>Spiralia</taxon>
        <taxon>Lophotrochozoa</taxon>
        <taxon>Platyhelminthes</taxon>
        <taxon>Trematoda</taxon>
        <taxon>Digenea</taxon>
        <taxon>Opisthorchiida</taxon>
        <taxon>Opisthorchiata</taxon>
        <taxon>Opisthorchiidae</taxon>
        <taxon>Clonorchis</taxon>
    </lineage>
</organism>
<dbReference type="InterPro" id="IPR001394">
    <property type="entry name" value="Peptidase_C19_UCH"/>
</dbReference>
<dbReference type="PANTHER" id="PTHR24006:SF733">
    <property type="entry name" value="RE52890P"/>
    <property type="match status" value="1"/>
</dbReference>
<evidence type="ECO:0000256" key="5">
    <source>
        <dbReference type="ARBA" id="ARBA00022801"/>
    </source>
</evidence>
<dbReference type="AlphaFoldDB" id="G7YUK5"/>
<dbReference type="InterPro" id="IPR038765">
    <property type="entry name" value="Papain-like_cys_pep_sf"/>
</dbReference>
<dbReference type="Gene3D" id="3.90.70.10">
    <property type="entry name" value="Cysteine proteinases"/>
    <property type="match status" value="1"/>
</dbReference>
<evidence type="ECO:0000313" key="8">
    <source>
        <dbReference type="EMBL" id="GAA56635.1"/>
    </source>
</evidence>
<dbReference type="InterPro" id="IPR018200">
    <property type="entry name" value="USP_CS"/>
</dbReference>
<evidence type="ECO:0000256" key="6">
    <source>
        <dbReference type="SAM" id="MobiDB-lite"/>
    </source>
</evidence>
<dbReference type="Proteomes" id="UP000008909">
    <property type="component" value="Unassembled WGS sequence"/>
</dbReference>
<accession>G7YUK5</accession>
<dbReference type="Pfam" id="PF00443">
    <property type="entry name" value="UCH"/>
    <property type="match status" value="1"/>
</dbReference>
<dbReference type="GO" id="GO:0004843">
    <property type="term" value="F:cysteine-type deubiquitinase activity"/>
    <property type="evidence" value="ECO:0007669"/>
    <property type="project" value="UniProtKB-EC"/>
</dbReference>
<reference evidence="8" key="1">
    <citation type="journal article" date="2011" name="Genome Biol.">
        <title>The draft genome of the carcinogenic human liver fluke Clonorchis sinensis.</title>
        <authorList>
            <person name="Wang X."/>
            <person name="Chen W."/>
            <person name="Huang Y."/>
            <person name="Sun J."/>
            <person name="Men J."/>
            <person name="Liu H."/>
            <person name="Luo F."/>
            <person name="Guo L."/>
            <person name="Lv X."/>
            <person name="Deng C."/>
            <person name="Zhou C."/>
            <person name="Fan Y."/>
            <person name="Li X."/>
            <person name="Huang L."/>
            <person name="Hu Y."/>
            <person name="Liang C."/>
            <person name="Hu X."/>
            <person name="Xu J."/>
            <person name="Yu X."/>
        </authorList>
    </citation>
    <scope>NUCLEOTIDE SEQUENCE [LARGE SCALE GENOMIC DNA]</scope>
    <source>
        <strain evidence="8">Henan</strain>
    </source>
</reference>
<feature type="region of interest" description="Disordered" evidence="6">
    <location>
        <begin position="482"/>
        <end position="502"/>
    </location>
</feature>
<reference key="2">
    <citation type="submission" date="2011-10" db="EMBL/GenBank/DDBJ databases">
        <title>The genome and transcriptome sequence of Clonorchis sinensis provide insights into the carcinogenic liver fluke.</title>
        <authorList>
            <person name="Wang X."/>
            <person name="Huang Y."/>
            <person name="Chen W."/>
            <person name="Liu H."/>
            <person name="Guo L."/>
            <person name="Chen Y."/>
            <person name="Luo F."/>
            <person name="Zhou W."/>
            <person name="Sun J."/>
            <person name="Mao Q."/>
            <person name="Liang P."/>
            <person name="Zhou C."/>
            <person name="Tian Y."/>
            <person name="Men J."/>
            <person name="Lv X."/>
            <person name="Huang L."/>
            <person name="Zhou J."/>
            <person name="Hu Y."/>
            <person name="Li R."/>
            <person name="Zhang F."/>
            <person name="Lei H."/>
            <person name="Li X."/>
            <person name="Hu X."/>
            <person name="Liang C."/>
            <person name="Xu J."/>
            <person name="Wu Z."/>
            <person name="Yu X."/>
        </authorList>
    </citation>
    <scope>NUCLEOTIDE SEQUENCE</scope>
    <source>
        <strain>Henan</strain>
    </source>
</reference>